<reference evidence="3" key="1">
    <citation type="submission" date="2021-01" db="EMBL/GenBank/DDBJ databases">
        <title>Whole genome shotgun sequence of Actinoplanes rishiriensis NBRC 108556.</title>
        <authorList>
            <person name="Komaki H."/>
            <person name="Tamura T."/>
        </authorList>
    </citation>
    <scope>NUCLEOTIDE SEQUENCE</scope>
    <source>
        <strain evidence="3">NBRC 108556</strain>
    </source>
</reference>
<dbReference type="Proteomes" id="UP000636960">
    <property type="component" value="Unassembled WGS sequence"/>
</dbReference>
<feature type="compositionally biased region" description="Pro residues" evidence="1">
    <location>
        <begin position="89"/>
        <end position="105"/>
    </location>
</feature>
<dbReference type="RefSeq" id="WP_203779111.1">
    <property type="nucleotide sequence ID" value="NZ_BOMV01000006.1"/>
</dbReference>
<feature type="compositionally biased region" description="Low complexity" evidence="1">
    <location>
        <begin position="344"/>
        <end position="387"/>
    </location>
</feature>
<evidence type="ECO:0000256" key="2">
    <source>
        <dbReference type="SAM" id="SignalP"/>
    </source>
</evidence>
<feature type="region of interest" description="Disordered" evidence="1">
    <location>
        <begin position="193"/>
        <end position="394"/>
    </location>
</feature>
<feature type="compositionally biased region" description="Low complexity" evidence="1">
    <location>
        <begin position="267"/>
        <end position="301"/>
    </location>
</feature>
<organism evidence="3 4">
    <name type="scientific">Paractinoplanes rishiriensis</name>
    <dbReference type="NCBI Taxonomy" id="1050105"/>
    <lineage>
        <taxon>Bacteria</taxon>
        <taxon>Bacillati</taxon>
        <taxon>Actinomycetota</taxon>
        <taxon>Actinomycetes</taxon>
        <taxon>Micromonosporales</taxon>
        <taxon>Micromonosporaceae</taxon>
        <taxon>Paractinoplanes</taxon>
    </lineage>
</organism>
<sequence>MTAPGNSALLVTLLAVFVACSAYAAGRLHQRYQMERDREEAYRDGYDTATRSVFSLAARVIAPRRAVRASVPALPTGSGRPGDSATRPGPEPAGDPAAPATPPGPASGAAAPGSPDGVVSGTAMPGEGSTPHPVPGYPGLLRRAAVPGTNPKPVPEPNGPESLGFPAPPPPPPRVVAEAAAVGGVVYQPFPDPRLLADAPTEPTGHAPAPRRLGNVPAGPTAPTGPAPTPVRLGDAPTDPSGHAPTPVRTALHYSAGVPQSLADLDPAVPSRGGRPRAGRGPASSPGVPPADAEPTAAPEASSGRHTVPDELVQATTYRLPPDRIFRARVPDSTLPDEPTTRLSAPSASAPAAPSASAPAAPSASAPAAPSASAPAAPAASAPSAPSVPKPRRH</sequence>
<proteinExistence type="predicted"/>
<feature type="chain" id="PRO_5036835594" evidence="2">
    <location>
        <begin position="25"/>
        <end position="394"/>
    </location>
</feature>
<feature type="compositionally biased region" description="Basic and acidic residues" evidence="1">
    <location>
        <begin position="321"/>
        <end position="330"/>
    </location>
</feature>
<gene>
    <name evidence="3" type="ORF">Ari01nite_06510</name>
</gene>
<comment type="caution">
    <text evidence="3">The sequence shown here is derived from an EMBL/GenBank/DDBJ whole genome shotgun (WGS) entry which is preliminary data.</text>
</comment>
<feature type="signal peptide" evidence="2">
    <location>
        <begin position="1"/>
        <end position="24"/>
    </location>
</feature>
<dbReference type="EMBL" id="BOMV01000006">
    <property type="protein sequence ID" value="GIE93186.1"/>
    <property type="molecule type" value="Genomic_DNA"/>
</dbReference>
<evidence type="ECO:0000313" key="4">
    <source>
        <dbReference type="Proteomes" id="UP000636960"/>
    </source>
</evidence>
<evidence type="ECO:0000313" key="3">
    <source>
        <dbReference type="EMBL" id="GIE93186.1"/>
    </source>
</evidence>
<dbReference type="AlphaFoldDB" id="A0A919MMP9"/>
<name>A0A919MMP9_9ACTN</name>
<accession>A0A919MMP9</accession>
<feature type="region of interest" description="Disordered" evidence="1">
    <location>
        <begin position="71"/>
        <end position="176"/>
    </location>
</feature>
<feature type="compositionally biased region" description="Low complexity" evidence="1">
    <location>
        <begin position="106"/>
        <end position="117"/>
    </location>
</feature>
<protein>
    <submittedName>
        <fullName evidence="3">Uncharacterized protein</fullName>
    </submittedName>
</protein>
<evidence type="ECO:0000256" key="1">
    <source>
        <dbReference type="SAM" id="MobiDB-lite"/>
    </source>
</evidence>
<keyword evidence="2" id="KW-0732">Signal</keyword>
<keyword evidence="4" id="KW-1185">Reference proteome</keyword>